<dbReference type="InterPro" id="IPR036679">
    <property type="entry name" value="FlgN-like_sf"/>
</dbReference>
<gene>
    <name evidence="2" type="ORF">QJS35_06410</name>
</gene>
<name>A0ABV1KPM0_9BACL</name>
<keyword evidence="3" id="KW-1185">Reference proteome</keyword>
<evidence type="ECO:0000256" key="1">
    <source>
        <dbReference type="ARBA" id="ARBA00022795"/>
    </source>
</evidence>
<keyword evidence="2" id="KW-0282">Flagellum</keyword>
<keyword evidence="1" id="KW-1005">Bacterial flagellum biogenesis</keyword>
<dbReference type="Pfam" id="PF05130">
    <property type="entry name" value="FlgN"/>
    <property type="match status" value="1"/>
</dbReference>
<dbReference type="RefSeq" id="WP_232185302.1">
    <property type="nucleotide sequence ID" value="NZ_JAIOAP010000004.1"/>
</dbReference>
<reference evidence="2 3" key="1">
    <citation type="journal article" date="2023" name="Genome Announc.">
        <title>Pan-Genome Analyses of the Genus Cohnella and Proposal of the Novel Species Cohnella silvisoli sp. nov., Isolated from Forest Soil.</title>
        <authorList>
            <person name="Wang C."/>
            <person name="Mao L."/>
            <person name="Bao G."/>
            <person name="Zhu H."/>
        </authorList>
    </citation>
    <scope>NUCLEOTIDE SEQUENCE [LARGE SCALE GENOMIC DNA]</scope>
    <source>
        <strain evidence="2 3">NL03-T5-1</strain>
    </source>
</reference>
<dbReference type="InterPro" id="IPR007809">
    <property type="entry name" value="FlgN-like"/>
</dbReference>
<organism evidence="2 3">
    <name type="scientific">Cohnella silvisoli</name>
    <dbReference type="NCBI Taxonomy" id="2873699"/>
    <lineage>
        <taxon>Bacteria</taxon>
        <taxon>Bacillati</taxon>
        <taxon>Bacillota</taxon>
        <taxon>Bacilli</taxon>
        <taxon>Bacillales</taxon>
        <taxon>Paenibacillaceae</taxon>
        <taxon>Cohnella</taxon>
    </lineage>
</organism>
<accession>A0ABV1KPM0</accession>
<dbReference type="Proteomes" id="UP001493487">
    <property type="component" value="Unassembled WGS sequence"/>
</dbReference>
<sequence>MNEAVQGILDPIRTLTALYRQLIALGQEKQEAILANHTDVIMQVTNRESKLLKDIASQETLRIASVKRFAAELGIASNSTIRIEQLIQLVHKAALKQALIEAAEDLSEAILRLHEINDRNQQMIKLHLEYINYSIDVIAGPSEEEATYHRSLQEQGFIRMSQFDTKA</sequence>
<keyword evidence="2" id="KW-0966">Cell projection</keyword>
<protein>
    <submittedName>
        <fullName evidence="2">Flagellar protein FlgN</fullName>
    </submittedName>
</protein>
<dbReference type="EMBL" id="JASKHM010000003">
    <property type="protein sequence ID" value="MEQ4482023.1"/>
    <property type="molecule type" value="Genomic_DNA"/>
</dbReference>
<keyword evidence="2" id="KW-0969">Cilium</keyword>
<evidence type="ECO:0000313" key="3">
    <source>
        <dbReference type="Proteomes" id="UP001493487"/>
    </source>
</evidence>
<evidence type="ECO:0000313" key="2">
    <source>
        <dbReference type="EMBL" id="MEQ4482023.1"/>
    </source>
</evidence>
<dbReference type="SUPFAM" id="SSF140566">
    <property type="entry name" value="FlgN-like"/>
    <property type="match status" value="1"/>
</dbReference>
<dbReference type="Gene3D" id="1.20.58.300">
    <property type="entry name" value="FlgN-like"/>
    <property type="match status" value="1"/>
</dbReference>
<proteinExistence type="predicted"/>
<comment type="caution">
    <text evidence="2">The sequence shown here is derived from an EMBL/GenBank/DDBJ whole genome shotgun (WGS) entry which is preliminary data.</text>
</comment>